<organism evidence="2 3">
    <name type="scientific">Haemaphysalis longicornis</name>
    <name type="common">Bush tick</name>
    <dbReference type="NCBI Taxonomy" id="44386"/>
    <lineage>
        <taxon>Eukaryota</taxon>
        <taxon>Metazoa</taxon>
        <taxon>Ecdysozoa</taxon>
        <taxon>Arthropoda</taxon>
        <taxon>Chelicerata</taxon>
        <taxon>Arachnida</taxon>
        <taxon>Acari</taxon>
        <taxon>Parasitiformes</taxon>
        <taxon>Ixodida</taxon>
        <taxon>Ixodoidea</taxon>
        <taxon>Ixodidae</taxon>
        <taxon>Haemaphysalinae</taxon>
        <taxon>Haemaphysalis</taxon>
    </lineage>
</organism>
<feature type="domain" description="Transposable element P transposase-like RNase H" evidence="1">
    <location>
        <begin position="20"/>
        <end position="84"/>
    </location>
</feature>
<name>A0A9J6HB69_HAELO</name>
<accession>A0A9J6HB69</accession>
<dbReference type="VEuPathDB" id="VectorBase:HLOH_059303"/>
<dbReference type="AlphaFoldDB" id="A0A9J6HB69"/>
<evidence type="ECO:0000259" key="1">
    <source>
        <dbReference type="Pfam" id="PF21787"/>
    </source>
</evidence>
<evidence type="ECO:0000313" key="3">
    <source>
        <dbReference type="Proteomes" id="UP000821853"/>
    </source>
</evidence>
<comment type="caution">
    <text evidence="2">The sequence shown here is derived from an EMBL/GenBank/DDBJ whole genome shotgun (WGS) entry which is preliminary data.</text>
</comment>
<proteinExistence type="predicted"/>
<keyword evidence="3" id="KW-1185">Reference proteome</keyword>
<reference evidence="2 3" key="1">
    <citation type="journal article" date="2020" name="Cell">
        <title>Large-Scale Comparative Analyses of Tick Genomes Elucidate Their Genetic Diversity and Vector Capacities.</title>
        <authorList>
            <consortium name="Tick Genome and Microbiome Consortium (TIGMIC)"/>
            <person name="Jia N."/>
            <person name="Wang J."/>
            <person name="Shi W."/>
            <person name="Du L."/>
            <person name="Sun Y."/>
            <person name="Zhan W."/>
            <person name="Jiang J.F."/>
            <person name="Wang Q."/>
            <person name="Zhang B."/>
            <person name="Ji P."/>
            <person name="Bell-Sakyi L."/>
            <person name="Cui X.M."/>
            <person name="Yuan T.T."/>
            <person name="Jiang B.G."/>
            <person name="Yang W.F."/>
            <person name="Lam T.T."/>
            <person name="Chang Q.C."/>
            <person name="Ding S.J."/>
            <person name="Wang X.J."/>
            <person name="Zhu J.G."/>
            <person name="Ruan X.D."/>
            <person name="Zhao L."/>
            <person name="Wei J.T."/>
            <person name="Ye R.Z."/>
            <person name="Que T.C."/>
            <person name="Du C.H."/>
            <person name="Zhou Y.H."/>
            <person name="Cheng J.X."/>
            <person name="Dai P.F."/>
            <person name="Guo W.B."/>
            <person name="Han X.H."/>
            <person name="Huang E.J."/>
            <person name="Li L.F."/>
            <person name="Wei W."/>
            <person name="Gao Y.C."/>
            <person name="Liu J.Z."/>
            <person name="Shao H.Z."/>
            <person name="Wang X."/>
            <person name="Wang C.C."/>
            <person name="Yang T.C."/>
            <person name="Huo Q.B."/>
            <person name="Li W."/>
            <person name="Chen H.Y."/>
            <person name="Chen S.E."/>
            <person name="Zhou L.G."/>
            <person name="Ni X.B."/>
            <person name="Tian J.H."/>
            <person name="Sheng Y."/>
            <person name="Liu T."/>
            <person name="Pan Y.S."/>
            <person name="Xia L.Y."/>
            <person name="Li J."/>
            <person name="Zhao F."/>
            <person name="Cao W.C."/>
        </authorList>
    </citation>
    <scope>NUCLEOTIDE SEQUENCE [LARGE SCALE GENOMIC DNA]</scope>
    <source>
        <strain evidence="2">HaeL-2018</strain>
    </source>
</reference>
<dbReference type="InterPro" id="IPR048365">
    <property type="entry name" value="TNP-like_RNaseH_N"/>
</dbReference>
<protein>
    <recommendedName>
        <fullName evidence="1">Transposable element P transposase-like RNase H domain-containing protein</fullName>
    </recommendedName>
</protein>
<dbReference type="Pfam" id="PF21787">
    <property type="entry name" value="TNP-like_RNaseH_N"/>
    <property type="match status" value="1"/>
</dbReference>
<dbReference type="EMBL" id="JABSTR010003860">
    <property type="protein sequence ID" value="KAH9385094.1"/>
    <property type="molecule type" value="Genomic_DNA"/>
</dbReference>
<dbReference type="Proteomes" id="UP000821853">
    <property type="component" value="Unassembled WGS sequence"/>
</dbReference>
<gene>
    <name evidence="2" type="ORF">HPB48_027134</name>
</gene>
<sequence length="173" mass="19415">MALPSKSCLDKHMKGFKSAFGFNSKVLSALQEKTKEMDEFSRHGRLVFDELKLSENINVKASGELTGFVDLGPFTDDRNKTEASDHGFLPPRGITCKVPHPVEPGRNVHFISDFPHLIKCIRNAFVSTGLQIPDDHVHVVVVREAWIKDSKSLTLKVMPHITESHVQPKAFEK</sequence>
<dbReference type="OrthoDB" id="7107965at2759"/>
<evidence type="ECO:0000313" key="2">
    <source>
        <dbReference type="EMBL" id="KAH9385094.1"/>
    </source>
</evidence>